<dbReference type="GO" id="GO:0008270">
    <property type="term" value="F:zinc ion binding"/>
    <property type="evidence" value="ECO:0007669"/>
    <property type="project" value="InterPro"/>
</dbReference>
<dbReference type="Gene3D" id="3.40.390.10">
    <property type="entry name" value="Collagenase (Catalytic Domain)"/>
    <property type="match status" value="1"/>
</dbReference>
<feature type="binding site" evidence="7">
    <location>
        <position position="146"/>
    </location>
    <ligand>
        <name>Zn(2+)</name>
        <dbReference type="ChEBI" id="CHEBI:29105"/>
        <label>1</label>
    </ligand>
</feature>
<dbReference type="GO" id="GO:0031012">
    <property type="term" value="C:extracellular matrix"/>
    <property type="evidence" value="ECO:0007669"/>
    <property type="project" value="InterPro"/>
</dbReference>
<evidence type="ECO:0000256" key="3">
    <source>
        <dbReference type="ARBA" id="ARBA00022723"/>
    </source>
</evidence>
<feature type="binding site" evidence="7">
    <location>
        <position position="224"/>
    </location>
    <ligand>
        <name>Zn(2+)</name>
        <dbReference type="ChEBI" id="CHEBI:29105"/>
        <label>2</label>
        <note>catalytic</note>
    </ligand>
</feature>
<evidence type="ECO:0000256" key="2">
    <source>
        <dbReference type="ARBA" id="ARBA00022670"/>
    </source>
</evidence>
<keyword evidence="9" id="KW-0732">Signal</keyword>
<comment type="similarity">
    <text evidence="1">Belongs to the peptidase M10A family.</text>
</comment>
<dbReference type="PANTHER" id="PTHR10201:SF7">
    <property type="entry name" value="MATRIX METALLOPROTEINASE-23"/>
    <property type="match status" value="1"/>
</dbReference>
<dbReference type="GO" id="GO:0005615">
    <property type="term" value="C:extracellular space"/>
    <property type="evidence" value="ECO:0007669"/>
    <property type="project" value="TreeGrafter"/>
</dbReference>
<comment type="cofactor">
    <cofactor evidence="7">
        <name>Zn(2+)</name>
        <dbReference type="ChEBI" id="CHEBI:29105"/>
    </cofactor>
    <text evidence="7">Binds 2 Zn(2+) ions per subunit.</text>
</comment>
<dbReference type="Gene3D" id="1.10.10.1940">
    <property type="match status" value="1"/>
</dbReference>
<keyword evidence="7" id="KW-0106">Calcium</keyword>
<dbReference type="PRINTS" id="PR00138">
    <property type="entry name" value="MATRIXIN"/>
</dbReference>
<feature type="binding site" evidence="7">
    <location>
        <position position="165"/>
    </location>
    <ligand>
        <name>Zn(2+)</name>
        <dbReference type="ChEBI" id="CHEBI:29105"/>
        <label>1</label>
    </ligand>
</feature>
<evidence type="ECO:0000256" key="9">
    <source>
        <dbReference type="SAM" id="SignalP"/>
    </source>
</evidence>
<comment type="cofactor">
    <cofactor evidence="7">
        <name>Ca(2+)</name>
        <dbReference type="ChEBI" id="CHEBI:29108"/>
    </cofactor>
    <text evidence="7">Can bind about 5 Ca(2+) ions per subunit.</text>
</comment>
<feature type="binding site" evidence="7">
    <location>
        <position position="157"/>
    </location>
    <ligand>
        <name>Ca(2+)</name>
        <dbReference type="ChEBI" id="CHEBI:29108"/>
        <label>3</label>
    </ligand>
</feature>
<dbReference type="InterPro" id="IPR006026">
    <property type="entry name" value="Peptidase_Metallo"/>
</dbReference>
<sequence>MVHCHTQTSLRTGRAGFAPLLAAALLVLLLAGMQQAGAFPSWRLEEEAYTRVLLIGIRKEARSHVLHLSRNKRYTLTPGKLKWDKFKLTYKLLSFPTNLINASDTRRGIAKAFGLWSDVSPFSFREVPADEEADIKIGFYPINHTDCLQSYLHHCFDGITGELAHAFFPQTGEIHFDDSEYWILGNMRFSWKKGVWLTDLVHVATHEIGHALGLMHSMDPKAIMHLNATLTGRKLITQDEVWGLHRLYGCLDRFFICPSWARRGYCDSKRGLMKKHCPSSCDFCYEFPFPTVAPTPAPPRTKHKLVTEGKKLTFHCGKKIASKKGKVSWYKDGELLEFSHPNYISLKGDHITIVANAINEGIYTCIVKKKDKVLTNYSWRVRVQF</sequence>
<name>A0A4Z2B218_9TELE</name>
<dbReference type="SUPFAM" id="SSF55486">
    <property type="entry name" value="Metalloproteases ('zincins'), catalytic domain"/>
    <property type="match status" value="1"/>
</dbReference>
<feature type="active site" evidence="6">
    <location>
        <position position="207"/>
    </location>
</feature>
<dbReference type="Pfam" id="PF01549">
    <property type="entry name" value="ShK"/>
    <property type="match status" value="1"/>
</dbReference>
<keyword evidence="3 7" id="KW-0479">Metal-binding</keyword>
<evidence type="ECO:0000256" key="7">
    <source>
        <dbReference type="PIRSR" id="PIRSR621190-2"/>
    </source>
</evidence>
<evidence type="ECO:0000256" key="4">
    <source>
        <dbReference type="ARBA" id="ARBA00022801"/>
    </source>
</evidence>
<feature type="binding site" evidence="7">
    <location>
        <position position="180"/>
    </location>
    <ligand>
        <name>Ca(2+)</name>
        <dbReference type="ChEBI" id="CHEBI:29108"/>
        <label>1</label>
    </ligand>
</feature>
<protein>
    <recommendedName>
        <fullName evidence="14">Matrix metalloproteinase-23</fullName>
    </recommendedName>
</protein>
<dbReference type="InterPro" id="IPR021190">
    <property type="entry name" value="Pept_M10A"/>
</dbReference>
<evidence type="ECO:0000256" key="8">
    <source>
        <dbReference type="PROSITE-ProRule" id="PRU01005"/>
    </source>
</evidence>
<dbReference type="InterPro" id="IPR001818">
    <property type="entry name" value="Pept_M10_metallopeptidase"/>
</dbReference>
<dbReference type="Proteomes" id="UP000516260">
    <property type="component" value="Chromosome 7"/>
</dbReference>
<evidence type="ECO:0000313" key="12">
    <source>
        <dbReference type="EMBL" id="TNM86371.1"/>
    </source>
</evidence>
<feature type="chain" id="PRO_5021500892" description="Matrix metalloproteinase-23" evidence="9">
    <location>
        <begin position="39"/>
        <end position="385"/>
    </location>
</feature>
<keyword evidence="8" id="KW-1015">Disulfide bond</keyword>
<feature type="binding site" evidence="7">
    <location>
        <position position="177"/>
    </location>
    <ligand>
        <name>Ca(2+)</name>
        <dbReference type="ChEBI" id="CHEBI:29108"/>
        <label>3</label>
    </ligand>
</feature>
<dbReference type="InterPro" id="IPR024079">
    <property type="entry name" value="MetalloPept_cat_dom_sf"/>
</dbReference>
<feature type="domain" description="ShKT" evidence="11">
    <location>
        <begin position="250"/>
        <end position="284"/>
    </location>
</feature>
<feature type="binding site" evidence="7">
    <location>
        <position position="206"/>
    </location>
    <ligand>
        <name>Zn(2+)</name>
        <dbReference type="ChEBI" id="CHEBI:29105"/>
        <label>2</label>
        <note>catalytic</note>
    </ligand>
</feature>
<comment type="caution">
    <text evidence="8">Lacks conserved residue(s) required for the propagation of feature annotation.</text>
</comment>
<feature type="binding site" evidence="7">
    <location>
        <position position="158"/>
    </location>
    <ligand>
        <name>Ca(2+)</name>
        <dbReference type="ChEBI" id="CHEBI:29108"/>
        <label>3</label>
    </ligand>
</feature>
<keyword evidence="4" id="KW-0378">Hydrolase</keyword>
<keyword evidence="13" id="KW-1185">Reference proteome</keyword>
<accession>A0A4Z2B218</accession>
<dbReference type="EMBL" id="SWLE01000020">
    <property type="protein sequence ID" value="TNM86371.1"/>
    <property type="molecule type" value="Genomic_DNA"/>
</dbReference>
<gene>
    <name evidence="12" type="ORF">fugu_006601</name>
</gene>
<evidence type="ECO:0000256" key="1">
    <source>
        <dbReference type="ARBA" id="ARBA00010370"/>
    </source>
</evidence>
<dbReference type="FunFam" id="3.40.390.10:FF:000024">
    <property type="entry name" value="Matrix metallopeptidase 23B"/>
    <property type="match status" value="1"/>
</dbReference>
<dbReference type="GO" id="GO:0030574">
    <property type="term" value="P:collagen catabolic process"/>
    <property type="evidence" value="ECO:0007669"/>
    <property type="project" value="TreeGrafter"/>
</dbReference>
<dbReference type="Pfam" id="PF13895">
    <property type="entry name" value="Ig_2"/>
    <property type="match status" value="1"/>
</dbReference>
<feature type="binding site" evidence="7">
    <location>
        <position position="175"/>
    </location>
    <ligand>
        <name>Zn(2+)</name>
        <dbReference type="ChEBI" id="CHEBI:29105"/>
        <label>1</label>
    </ligand>
</feature>
<dbReference type="InterPro" id="IPR033739">
    <property type="entry name" value="M10A_MMP"/>
</dbReference>
<feature type="binding site" evidence="7">
    <location>
        <position position="178"/>
    </location>
    <ligand>
        <name>Ca(2+)</name>
        <dbReference type="ChEBI" id="CHEBI:29108"/>
        <label>1</label>
    </ligand>
</feature>
<feature type="binding site" evidence="7">
    <location>
        <position position="134"/>
    </location>
    <ligand>
        <name>Ca(2+)</name>
        <dbReference type="ChEBI" id="CHEBI:29108"/>
        <label>2</label>
    </ligand>
</feature>
<evidence type="ECO:0000259" key="10">
    <source>
        <dbReference type="PROSITE" id="PS50835"/>
    </source>
</evidence>
<feature type="signal peptide" evidence="9">
    <location>
        <begin position="1"/>
        <end position="38"/>
    </location>
</feature>
<dbReference type="InterPro" id="IPR036179">
    <property type="entry name" value="Ig-like_dom_sf"/>
</dbReference>
<dbReference type="CDD" id="cd04278">
    <property type="entry name" value="ZnMc_MMP"/>
    <property type="match status" value="1"/>
</dbReference>
<feature type="binding site" evidence="7">
    <location>
        <position position="144"/>
    </location>
    <ligand>
        <name>Zn(2+)</name>
        <dbReference type="ChEBI" id="CHEBI:29105"/>
        <label>1</label>
    </ligand>
</feature>
<evidence type="ECO:0008006" key="14">
    <source>
        <dbReference type="Google" id="ProtNLM"/>
    </source>
</evidence>
<feature type="domain" description="Ig-like" evidence="10">
    <location>
        <begin position="290"/>
        <end position="375"/>
    </location>
</feature>
<keyword evidence="2" id="KW-0645">Protease</keyword>
<dbReference type="GO" id="GO:0004222">
    <property type="term" value="F:metalloendopeptidase activity"/>
    <property type="evidence" value="ECO:0007669"/>
    <property type="project" value="InterPro"/>
</dbReference>
<dbReference type="PROSITE" id="PS51670">
    <property type="entry name" value="SHKT"/>
    <property type="match status" value="1"/>
</dbReference>
<proteinExistence type="inferred from homology"/>
<dbReference type="SUPFAM" id="SSF48726">
    <property type="entry name" value="Immunoglobulin"/>
    <property type="match status" value="1"/>
</dbReference>
<feature type="disulfide bond" evidence="8">
    <location>
        <begin position="250"/>
        <end position="284"/>
    </location>
</feature>
<dbReference type="InterPro" id="IPR013783">
    <property type="entry name" value="Ig-like_fold"/>
</dbReference>
<comment type="caution">
    <text evidence="12">The sequence shown here is derived from an EMBL/GenBank/DDBJ whole genome shotgun (WGS) entry which is preliminary data.</text>
</comment>
<dbReference type="Pfam" id="PF00413">
    <property type="entry name" value="Peptidase_M10"/>
    <property type="match status" value="1"/>
</dbReference>
<evidence type="ECO:0000256" key="5">
    <source>
        <dbReference type="ARBA" id="ARBA00022833"/>
    </source>
</evidence>
<dbReference type="InterPro" id="IPR007110">
    <property type="entry name" value="Ig-like_dom"/>
</dbReference>
<feature type="binding site" evidence="7">
    <location>
        <position position="180"/>
    </location>
    <ligand>
        <name>Ca(2+)</name>
        <dbReference type="ChEBI" id="CHEBI:29108"/>
        <label>3</label>
    </ligand>
</feature>
<dbReference type="GO" id="GO:0006508">
    <property type="term" value="P:proteolysis"/>
    <property type="evidence" value="ECO:0007669"/>
    <property type="project" value="UniProtKB-KW"/>
</dbReference>
<dbReference type="SMART" id="SM00235">
    <property type="entry name" value="ZnMc"/>
    <property type="match status" value="1"/>
</dbReference>
<evidence type="ECO:0000313" key="13">
    <source>
        <dbReference type="Proteomes" id="UP000516260"/>
    </source>
</evidence>
<dbReference type="AlphaFoldDB" id="A0A4Z2B218"/>
<evidence type="ECO:0000259" key="11">
    <source>
        <dbReference type="PROSITE" id="PS51670"/>
    </source>
</evidence>
<feature type="binding site" evidence="7">
    <location>
        <position position="210"/>
    </location>
    <ligand>
        <name>Zn(2+)</name>
        <dbReference type="ChEBI" id="CHEBI:29105"/>
        <label>2</label>
        <note>catalytic</note>
    </ligand>
</feature>
<organism evidence="12 13">
    <name type="scientific">Takifugu bimaculatus</name>
    <dbReference type="NCBI Taxonomy" id="433685"/>
    <lineage>
        <taxon>Eukaryota</taxon>
        <taxon>Metazoa</taxon>
        <taxon>Chordata</taxon>
        <taxon>Craniata</taxon>
        <taxon>Vertebrata</taxon>
        <taxon>Euteleostomi</taxon>
        <taxon>Actinopterygii</taxon>
        <taxon>Neopterygii</taxon>
        <taxon>Teleostei</taxon>
        <taxon>Neoteleostei</taxon>
        <taxon>Acanthomorphata</taxon>
        <taxon>Eupercaria</taxon>
        <taxon>Tetraodontiformes</taxon>
        <taxon>Tetradontoidea</taxon>
        <taxon>Tetraodontidae</taxon>
        <taxon>Takifugu</taxon>
    </lineage>
</organism>
<dbReference type="Gene3D" id="2.60.40.10">
    <property type="entry name" value="Immunoglobulins"/>
    <property type="match status" value="1"/>
</dbReference>
<feature type="binding site" evidence="7">
    <location>
        <position position="216"/>
    </location>
    <ligand>
        <name>Zn(2+)</name>
        <dbReference type="ChEBI" id="CHEBI:29105"/>
        <label>2</label>
        <note>catalytic</note>
    </ligand>
</feature>
<dbReference type="GO" id="GO:0030198">
    <property type="term" value="P:extracellular matrix organization"/>
    <property type="evidence" value="ECO:0007669"/>
    <property type="project" value="TreeGrafter"/>
</dbReference>
<dbReference type="PANTHER" id="PTHR10201">
    <property type="entry name" value="MATRIX METALLOPROTEINASE"/>
    <property type="match status" value="1"/>
</dbReference>
<dbReference type="SMART" id="SM00254">
    <property type="entry name" value="ShKT"/>
    <property type="match status" value="1"/>
</dbReference>
<evidence type="ECO:0000256" key="6">
    <source>
        <dbReference type="PIRSR" id="PIRSR621190-1"/>
    </source>
</evidence>
<reference evidence="12 13" key="1">
    <citation type="submission" date="2019-04" db="EMBL/GenBank/DDBJ databases">
        <title>The sequence and de novo assembly of Takifugu bimaculatus genome using PacBio and Hi-C technologies.</title>
        <authorList>
            <person name="Xu P."/>
            <person name="Liu B."/>
            <person name="Zhou Z."/>
        </authorList>
    </citation>
    <scope>NUCLEOTIDE SEQUENCE [LARGE SCALE GENOMIC DNA]</scope>
    <source>
        <strain evidence="12">TB-2018</strain>
        <tissue evidence="12">Muscle</tissue>
    </source>
</reference>
<keyword evidence="5 7" id="KW-0862">Zinc</keyword>
<dbReference type="InterPro" id="IPR003582">
    <property type="entry name" value="ShKT_dom"/>
</dbReference>
<dbReference type="PROSITE" id="PS50835">
    <property type="entry name" value="IG_LIKE"/>
    <property type="match status" value="1"/>
</dbReference>